<dbReference type="AlphaFoldDB" id="A0A9W7AF46"/>
<sequence>MPKDQFFKNEEGVLGVYDIEYDATFDFEYALAKNQSIMVMGVIPYCWPCLPFGCCFVNSNMFRSNIEDATRAQHVAITQDGIKFVTEMHKSGCRMDCQDKGKVSKTVPFDKITDCDIEEPAGSSGPCCCMIKNTLTLVNIDTASGARGGPNGEATHELTLKGLIDPHQFKKDVWAMKRGEGITGSAPSAVGASMEMDRSGIQLNSVSMEPAKTSFFSSSKTAAPASNSELTGLMVEQNGLLKEQNGILNKILAKK</sequence>
<proteinExistence type="predicted"/>
<comment type="caution">
    <text evidence="1">The sequence shown here is derived from an EMBL/GenBank/DDBJ whole genome shotgun (WGS) entry which is preliminary data.</text>
</comment>
<gene>
    <name evidence="1" type="ORF">TrLO_g13273</name>
</gene>
<dbReference type="EMBL" id="BRXW01000634">
    <property type="protein sequence ID" value="GMH71142.1"/>
    <property type="molecule type" value="Genomic_DNA"/>
</dbReference>
<name>A0A9W7AF46_9STRA</name>
<evidence type="ECO:0000313" key="2">
    <source>
        <dbReference type="Proteomes" id="UP001165122"/>
    </source>
</evidence>
<dbReference type="Proteomes" id="UP001165122">
    <property type="component" value="Unassembled WGS sequence"/>
</dbReference>
<keyword evidence="2" id="KW-1185">Reference proteome</keyword>
<accession>A0A9W7AF46</accession>
<organism evidence="1 2">
    <name type="scientific">Triparma laevis f. longispina</name>
    <dbReference type="NCBI Taxonomy" id="1714387"/>
    <lineage>
        <taxon>Eukaryota</taxon>
        <taxon>Sar</taxon>
        <taxon>Stramenopiles</taxon>
        <taxon>Ochrophyta</taxon>
        <taxon>Bolidophyceae</taxon>
        <taxon>Parmales</taxon>
        <taxon>Triparmaceae</taxon>
        <taxon>Triparma</taxon>
    </lineage>
</organism>
<dbReference type="OrthoDB" id="193865at2759"/>
<evidence type="ECO:0000313" key="1">
    <source>
        <dbReference type="EMBL" id="GMH71142.1"/>
    </source>
</evidence>
<reference evidence="2" key="1">
    <citation type="journal article" date="2023" name="Commun. Biol.">
        <title>Genome analysis of Parmales, the sister group of diatoms, reveals the evolutionary specialization of diatoms from phago-mixotrophs to photoautotrophs.</title>
        <authorList>
            <person name="Ban H."/>
            <person name="Sato S."/>
            <person name="Yoshikawa S."/>
            <person name="Yamada K."/>
            <person name="Nakamura Y."/>
            <person name="Ichinomiya M."/>
            <person name="Sato N."/>
            <person name="Blanc-Mathieu R."/>
            <person name="Endo H."/>
            <person name="Kuwata A."/>
            <person name="Ogata H."/>
        </authorList>
    </citation>
    <scope>NUCLEOTIDE SEQUENCE [LARGE SCALE GENOMIC DNA]</scope>
    <source>
        <strain evidence="2">NIES 3700</strain>
    </source>
</reference>
<protein>
    <submittedName>
        <fullName evidence="1">Uncharacterized protein</fullName>
    </submittedName>
</protein>